<evidence type="ECO:0000256" key="3">
    <source>
        <dbReference type="ARBA" id="ARBA00022606"/>
    </source>
</evidence>
<protein>
    <recommendedName>
        <fullName evidence="13">Odorant receptor</fullName>
    </recommendedName>
</protein>
<evidence type="ECO:0000256" key="6">
    <source>
        <dbReference type="ARBA" id="ARBA00022989"/>
    </source>
</evidence>
<keyword evidence="7 10" id="KW-0472">Membrane</keyword>
<evidence type="ECO:0000313" key="12">
    <source>
        <dbReference type="Proteomes" id="UP000729913"/>
    </source>
</evidence>
<evidence type="ECO:0000256" key="1">
    <source>
        <dbReference type="ARBA" id="ARBA00004651"/>
    </source>
</evidence>
<feature type="transmembrane region" description="Helical" evidence="10">
    <location>
        <begin position="48"/>
        <end position="68"/>
    </location>
</feature>
<accession>A0A8J5QKN1</accession>
<dbReference type="PANTHER" id="PTHR21137:SF35">
    <property type="entry name" value="ODORANT RECEPTOR 19A-RELATED"/>
    <property type="match status" value="1"/>
</dbReference>
<evidence type="ECO:0000313" key="11">
    <source>
        <dbReference type="EMBL" id="KAG8033845.1"/>
    </source>
</evidence>
<reference evidence="11" key="2">
    <citation type="submission" date="2021-04" db="EMBL/GenBank/DDBJ databases">
        <title>Genome-wide patterns of bracovirus chromosomal integration into multiple host tissues during parasitism.</title>
        <authorList>
            <person name="Chebbi M.A.C."/>
        </authorList>
    </citation>
    <scope>NUCLEOTIDE SEQUENCE</scope>
    <source>
        <tissue evidence="11">Whole body</tissue>
    </source>
</reference>
<evidence type="ECO:0000256" key="9">
    <source>
        <dbReference type="ARBA" id="ARBA00023224"/>
    </source>
</evidence>
<sequence length="413" mass="47850">MTNVESDIPSCKEIFSMELFVMKCVGLGYLERAFEVDKDNFKIRPLKYWEIFLFITSVCLLSTLIYSLVTSLPIYLGKDFSMTCFIVSVAFSMSMTTMKLLRLWTSRVKFYQILKIVNKIWEQNTRKRVDLKAKIIKVIDDNKIVRYLYVIIALILNVCYSLRPFIMLLTTYLTMPENETMPLTEQAYTGVHYPIRSDTVGRYVFLMVMEFQISYFGTAYFILAELLFVFLTTSLTIHFMVLADEYLSIFDIYQKNNNNLSSINEIIKRHCSLLFVCQQIIYLYSPMVMATVIFNGIDLCCSIFAFQQDFAAGRAETSLAKNLPHASILIFQIIIYCNCAHITTEQIGSLTEATYNSQGVEGDKKVVKAVIIVMINSQREYNFTAYGLFILNRQQLTQIFNTTMSYFALLRNF</sequence>
<evidence type="ECO:0000256" key="8">
    <source>
        <dbReference type="ARBA" id="ARBA00023170"/>
    </source>
</evidence>
<keyword evidence="9" id="KW-0807">Transducer</keyword>
<keyword evidence="5" id="KW-0552">Olfaction</keyword>
<dbReference type="EMBL" id="JAAOIC020000072">
    <property type="protein sequence ID" value="KAG8033845.1"/>
    <property type="molecule type" value="Genomic_DNA"/>
</dbReference>
<dbReference type="GO" id="GO:0004984">
    <property type="term" value="F:olfactory receptor activity"/>
    <property type="evidence" value="ECO:0007669"/>
    <property type="project" value="InterPro"/>
</dbReference>
<feature type="non-terminal residue" evidence="11">
    <location>
        <position position="413"/>
    </location>
</feature>
<evidence type="ECO:0000256" key="5">
    <source>
        <dbReference type="ARBA" id="ARBA00022725"/>
    </source>
</evidence>
<dbReference type="OrthoDB" id="7676169at2759"/>
<dbReference type="AlphaFoldDB" id="A0A8J5QKN1"/>
<dbReference type="GO" id="GO:0005549">
    <property type="term" value="F:odorant binding"/>
    <property type="evidence" value="ECO:0007669"/>
    <property type="project" value="InterPro"/>
</dbReference>
<keyword evidence="8" id="KW-0675">Receptor</keyword>
<keyword evidence="4 10" id="KW-0812">Transmembrane</keyword>
<gene>
    <name evidence="11" type="ORF">G9C98_008326</name>
</gene>
<keyword evidence="3" id="KW-0716">Sensory transduction</keyword>
<keyword evidence="2" id="KW-1003">Cell membrane</keyword>
<evidence type="ECO:0000256" key="7">
    <source>
        <dbReference type="ARBA" id="ARBA00023136"/>
    </source>
</evidence>
<evidence type="ECO:0008006" key="13">
    <source>
        <dbReference type="Google" id="ProtNLM"/>
    </source>
</evidence>
<keyword evidence="6 10" id="KW-1133">Transmembrane helix</keyword>
<dbReference type="PANTHER" id="PTHR21137">
    <property type="entry name" value="ODORANT RECEPTOR"/>
    <property type="match status" value="1"/>
</dbReference>
<keyword evidence="12" id="KW-1185">Reference proteome</keyword>
<name>A0A8J5QKN1_9HYME</name>
<proteinExistence type="predicted"/>
<dbReference type="Proteomes" id="UP000729913">
    <property type="component" value="Unassembled WGS sequence"/>
</dbReference>
<evidence type="ECO:0000256" key="4">
    <source>
        <dbReference type="ARBA" id="ARBA00022692"/>
    </source>
</evidence>
<feature type="transmembrane region" description="Helical" evidence="10">
    <location>
        <begin position="80"/>
        <end position="101"/>
    </location>
</feature>
<reference evidence="11" key="1">
    <citation type="submission" date="2020-03" db="EMBL/GenBank/DDBJ databases">
        <authorList>
            <person name="Chebbi M.A."/>
            <person name="Drezen J.M."/>
        </authorList>
    </citation>
    <scope>NUCLEOTIDE SEQUENCE</scope>
    <source>
        <tissue evidence="11">Whole body</tissue>
    </source>
</reference>
<evidence type="ECO:0000256" key="10">
    <source>
        <dbReference type="SAM" id="Phobius"/>
    </source>
</evidence>
<feature type="transmembrane region" description="Helical" evidence="10">
    <location>
        <begin position="147"/>
        <end position="173"/>
    </location>
</feature>
<dbReference type="GO" id="GO:0005886">
    <property type="term" value="C:plasma membrane"/>
    <property type="evidence" value="ECO:0007669"/>
    <property type="project" value="UniProtKB-SubCell"/>
</dbReference>
<organism evidence="11 12">
    <name type="scientific">Cotesia typhae</name>
    <dbReference type="NCBI Taxonomy" id="2053667"/>
    <lineage>
        <taxon>Eukaryota</taxon>
        <taxon>Metazoa</taxon>
        <taxon>Ecdysozoa</taxon>
        <taxon>Arthropoda</taxon>
        <taxon>Hexapoda</taxon>
        <taxon>Insecta</taxon>
        <taxon>Pterygota</taxon>
        <taxon>Neoptera</taxon>
        <taxon>Endopterygota</taxon>
        <taxon>Hymenoptera</taxon>
        <taxon>Apocrita</taxon>
        <taxon>Ichneumonoidea</taxon>
        <taxon>Braconidae</taxon>
        <taxon>Microgastrinae</taxon>
        <taxon>Cotesia</taxon>
    </lineage>
</organism>
<evidence type="ECO:0000256" key="2">
    <source>
        <dbReference type="ARBA" id="ARBA00022475"/>
    </source>
</evidence>
<dbReference type="InterPro" id="IPR004117">
    <property type="entry name" value="7tm6_olfct_rcpt"/>
</dbReference>
<dbReference type="Pfam" id="PF02949">
    <property type="entry name" value="7tm_6"/>
    <property type="match status" value="1"/>
</dbReference>
<feature type="transmembrane region" description="Helical" evidence="10">
    <location>
        <begin position="213"/>
        <end position="231"/>
    </location>
</feature>
<dbReference type="GO" id="GO:0007165">
    <property type="term" value="P:signal transduction"/>
    <property type="evidence" value="ECO:0007669"/>
    <property type="project" value="UniProtKB-KW"/>
</dbReference>
<comment type="subcellular location">
    <subcellularLocation>
        <location evidence="1">Cell membrane</location>
        <topology evidence="1">Multi-pass membrane protein</topology>
    </subcellularLocation>
</comment>
<comment type="caution">
    <text evidence="11">The sequence shown here is derived from an EMBL/GenBank/DDBJ whole genome shotgun (WGS) entry which is preliminary data.</text>
</comment>